<sequence>MGGRRSPLEPGVPCQAELWGDLGVFEEDEELEGFRREAEVLREKLREALSHTSGNIRQSSSLTDLTSDSTWDQQKPHLFPKPRLRPKSASSPWIPSITIPQPFKMTLREARKKSELMKSYMFLELDKQRDKMQSQDEAECQKQFRAQPVPAHVFLPLYQEIMEQNEIRRQAATQKRKELLLSTQRPFSFLEKEEKKKEAIRQKFLAAATPNESSKQKQASKKVPKSTYDSLLGDKLKEAELYREIRIQMRAKDLLESSVAPIDTSNCRREPQSRTATRTKQEKLGFLQDKSFSFKPRINPTIPDFEELYWAFQRKTVRRQESKEPTRNKPFKLRTSNLHARQRQANEKSKDSQKLSKVSVQKSHSLPGLSSLSSNTLPVYITDATRKRESAIRYAQDNKKEGDKEGIYWLEKQKMKCQAMQKSVNSRAKALDPHKSLKETQKEKSKQNRQNMQERTKEYRKELEEMKVRVKNRPFLFEQVTKHDARQGAEHRYRHTLQQVGLSEEFVKKKGKDATDLLEEESDVHRLPEPQGEKDDCTEQEGVPQEELSTKGVAT</sequence>
<proteinExistence type="inferred from homology"/>
<protein>
    <recommendedName>
        <fullName evidence="6">FAM161 centrosomal protein B</fullName>
    </recommendedName>
</protein>
<feature type="compositionally biased region" description="Low complexity" evidence="3">
    <location>
        <begin position="59"/>
        <end position="70"/>
    </location>
</feature>
<feature type="region of interest" description="Disordered" evidence="3">
    <location>
        <begin position="49"/>
        <end position="92"/>
    </location>
</feature>
<dbReference type="OMA" id="KCQAMHK"/>
<dbReference type="GO" id="GO:0005856">
    <property type="term" value="C:cytoskeleton"/>
    <property type="evidence" value="ECO:0007669"/>
    <property type="project" value="UniProtKB-ARBA"/>
</dbReference>
<evidence type="ECO:0000256" key="3">
    <source>
        <dbReference type="SAM" id="MobiDB-lite"/>
    </source>
</evidence>
<evidence type="ECO:0000313" key="4">
    <source>
        <dbReference type="EMBL" id="RLW10543.1"/>
    </source>
</evidence>
<comment type="caution">
    <text evidence="4">The sequence shown here is derived from an EMBL/GenBank/DDBJ whole genome shotgun (WGS) entry which is preliminary data.</text>
</comment>
<name>A0A3L8SXQ3_CHLGU</name>
<accession>A0A3L8SXQ3</accession>
<organism evidence="4 5">
    <name type="scientific">Chloebia gouldiae</name>
    <name type="common">Gouldian finch</name>
    <name type="synonym">Erythrura gouldiae</name>
    <dbReference type="NCBI Taxonomy" id="44316"/>
    <lineage>
        <taxon>Eukaryota</taxon>
        <taxon>Metazoa</taxon>
        <taxon>Chordata</taxon>
        <taxon>Craniata</taxon>
        <taxon>Vertebrata</taxon>
        <taxon>Euteleostomi</taxon>
        <taxon>Archelosauria</taxon>
        <taxon>Archosauria</taxon>
        <taxon>Dinosauria</taxon>
        <taxon>Saurischia</taxon>
        <taxon>Theropoda</taxon>
        <taxon>Coelurosauria</taxon>
        <taxon>Aves</taxon>
        <taxon>Neognathae</taxon>
        <taxon>Neoaves</taxon>
        <taxon>Telluraves</taxon>
        <taxon>Australaves</taxon>
        <taxon>Passeriformes</taxon>
        <taxon>Passeroidea</taxon>
        <taxon>Passeridae</taxon>
        <taxon>Chloebia</taxon>
    </lineage>
</organism>
<dbReference type="GO" id="GO:0005929">
    <property type="term" value="C:cilium"/>
    <property type="evidence" value="ECO:0007669"/>
    <property type="project" value="TreeGrafter"/>
</dbReference>
<dbReference type="PANTHER" id="PTHR21501:SF4">
    <property type="entry name" value="PROTEIN FAM161B"/>
    <property type="match status" value="1"/>
</dbReference>
<keyword evidence="5" id="KW-1185">Reference proteome</keyword>
<gene>
    <name evidence="4" type="ORF">DV515_00002126</name>
</gene>
<evidence type="ECO:0008006" key="6">
    <source>
        <dbReference type="Google" id="ProtNLM"/>
    </source>
</evidence>
<dbReference type="GO" id="GO:0044782">
    <property type="term" value="P:cilium organization"/>
    <property type="evidence" value="ECO:0007669"/>
    <property type="project" value="TreeGrafter"/>
</dbReference>
<evidence type="ECO:0000313" key="5">
    <source>
        <dbReference type="Proteomes" id="UP000276834"/>
    </source>
</evidence>
<feature type="region of interest" description="Disordered" evidence="3">
    <location>
        <begin position="318"/>
        <end position="374"/>
    </location>
</feature>
<comment type="similarity">
    <text evidence="1">Belongs to the FAM161 family.</text>
</comment>
<feature type="compositionally biased region" description="Basic and acidic residues" evidence="3">
    <location>
        <begin position="523"/>
        <end position="537"/>
    </location>
</feature>
<dbReference type="InterPro" id="IPR051655">
    <property type="entry name" value="FAM161"/>
</dbReference>
<dbReference type="Proteomes" id="UP000276834">
    <property type="component" value="Unassembled WGS sequence"/>
</dbReference>
<dbReference type="PANTHER" id="PTHR21501">
    <property type="entry name" value="PROTEIN FAM-161"/>
    <property type="match status" value="1"/>
</dbReference>
<feature type="region of interest" description="Disordered" evidence="3">
    <location>
        <begin position="205"/>
        <end position="227"/>
    </location>
</feature>
<feature type="compositionally biased region" description="Basic and acidic residues" evidence="3">
    <location>
        <begin position="429"/>
        <end position="455"/>
    </location>
</feature>
<feature type="region of interest" description="Disordered" evidence="3">
    <location>
        <begin position="508"/>
        <end position="555"/>
    </location>
</feature>
<dbReference type="EMBL" id="QUSF01000004">
    <property type="protein sequence ID" value="RLW10543.1"/>
    <property type="molecule type" value="Genomic_DNA"/>
</dbReference>
<reference evidence="4 5" key="1">
    <citation type="journal article" date="2018" name="Proc. R. Soc. B">
        <title>A non-coding region near Follistatin controls head colour polymorphism in the Gouldian finch.</title>
        <authorList>
            <person name="Toomey M.B."/>
            <person name="Marques C.I."/>
            <person name="Andrade P."/>
            <person name="Araujo P.M."/>
            <person name="Sabatino S."/>
            <person name="Gazda M.A."/>
            <person name="Afonso S."/>
            <person name="Lopes R.J."/>
            <person name="Corbo J.C."/>
            <person name="Carneiro M."/>
        </authorList>
    </citation>
    <scope>NUCLEOTIDE SEQUENCE [LARGE SCALE GENOMIC DNA]</scope>
    <source>
        <strain evidence="4">Red01</strain>
        <tissue evidence="4">Muscle</tissue>
    </source>
</reference>
<keyword evidence="2" id="KW-0175">Coiled coil</keyword>
<dbReference type="STRING" id="44316.ENSEGOP00005000876"/>
<evidence type="ECO:0000256" key="1">
    <source>
        <dbReference type="ARBA" id="ARBA00006663"/>
    </source>
</evidence>
<dbReference type="Pfam" id="PF10595">
    <property type="entry name" value="FAM161A_B"/>
    <property type="match status" value="1"/>
</dbReference>
<dbReference type="OrthoDB" id="2150121at2759"/>
<dbReference type="AlphaFoldDB" id="A0A3L8SXQ3"/>
<feature type="compositionally biased region" description="Basic and acidic residues" evidence="3">
    <location>
        <begin position="344"/>
        <end position="354"/>
    </location>
</feature>
<feature type="region of interest" description="Disordered" evidence="3">
    <location>
        <begin position="420"/>
        <end position="455"/>
    </location>
</feature>
<evidence type="ECO:0000256" key="2">
    <source>
        <dbReference type="ARBA" id="ARBA00023054"/>
    </source>
</evidence>
<feature type="compositionally biased region" description="Low complexity" evidence="3">
    <location>
        <begin position="355"/>
        <end position="374"/>
    </location>
</feature>
<dbReference type="InterPro" id="IPR019579">
    <property type="entry name" value="FAM161A/B"/>
</dbReference>
<feature type="compositionally biased region" description="Basic and acidic residues" evidence="3">
    <location>
        <begin position="318"/>
        <end position="327"/>
    </location>
</feature>